<evidence type="ECO:0000259" key="3">
    <source>
        <dbReference type="PROSITE" id="PS50158"/>
    </source>
</evidence>
<dbReference type="InterPro" id="IPR001878">
    <property type="entry name" value="Znf_CCHC"/>
</dbReference>
<dbReference type="AlphaFoldDB" id="A0A397VAN8"/>
<keyword evidence="1" id="KW-0862">Zinc</keyword>
<keyword evidence="5" id="KW-1185">Reference proteome</keyword>
<sequence>MPSVIEPIFHEVFAIMKKYLPAHIQSIQKQQINGSLLYRAKIISKESINLIREDSDQLDCDYSFLEDQLDRPQISLYSLLDYVQLSDVVEIWELSGIAIQYRYYVILLVDGAFTAKFNIGLIANRWYLEEFQDNDAQLDLQNTMDVTIQFQQDSNAEMTTDLHTVLLLEKKNSIKDTNIKKENLDIQDPLVQKRRGRPPNSRIKSASETLNNGSFRNSAVNPPDPNLYAHVRSNTNNEDNINSLVNPLVQKRRGRLPKTLPESTDLNVHEDTNVNEISQQQYVVRSTVDSNIDTNNALGESSIANNNTIKHKYICQACGESGHNIRKCKYQE</sequence>
<comment type="caution">
    <text evidence="4">The sequence shown here is derived from an EMBL/GenBank/DDBJ whole genome shotgun (WGS) entry which is preliminary data.</text>
</comment>
<name>A0A397VAN8_9GLOM</name>
<evidence type="ECO:0000256" key="2">
    <source>
        <dbReference type="SAM" id="MobiDB-lite"/>
    </source>
</evidence>
<feature type="domain" description="CCHC-type" evidence="3">
    <location>
        <begin position="315"/>
        <end position="329"/>
    </location>
</feature>
<evidence type="ECO:0000256" key="1">
    <source>
        <dbReference type="PROSITE-ProRule" id="PRU00047"/>
    </source>
</evidence>
<evidence type="ECO:0000313" key="5">
    <source>
        <dbReference type="Proteomes" id="UP000266673"/>
    </source>
</evidence>
<dbReference type="OrthoDB" id="2410288at2759"/>
<organism evidence="4 5">
    <name type="scientific">Gigaspora rosea</name>
    <dbReference type="NCBI Taxonomy" id="44941"/>
    <lineage>
        <taxon>Eukaryota</taxon>
        <taxon>Fungi</taxon>
        <taxon>Fungi incertae sedis</taxon>
        <taxon>Mucoromycota</taxon>
        <taxon>Glomeromycotina</taxon>
        <taxon>Glomeromycetes</taxon>
        <taxon>Diversisporales</taxon>
        <taxon>Gigasporaceae</taxon>
        <taxon>Gigaspora</taxon>
    </lineage>
</organism>
<dbReference type="GO" id="GO:0008270">
    <property type="term" value="F:zinc ion binding"/>
    <property type="evidence" value="ECO:0007669"/>
    <property type="project" value="UniProtKB-KW"/>
</dbReference>
<dbReference type="PROSITE" id="PS50158">
    <property type="entry name" value="ZF_CCHC"/>
    <property type="match status" value="1"/>
</dbReference>
<proteinExistence type="predicted"/>
<keyword evidence="1" id="KW-0863">Zinc-finger</keyword>
<keyword evidence="1" id="KW-0479">Metal-binding</keyword>
<evidence type="ECO:0000313" key="4">
    <source>
        <dbReference type="EMBL" id="RIB16346.1"/>
    </source>
</evidence>
<dbReference type="GO" id="GO:0003676">
    <property type="term" value="F:nucleic acid binding"/>
    <property type="evidence" value="ECO:0007669"/>
    <property type="project" value="InterPro"/>
</dbReference>
<dbReference type="Proteomes" id="UP000266673">
    <property type="component" value="Unassembled WGS sequence"/>
</dbReference>
<gene>
    <name evidence="4" type="ORF">C2G38_2190193</name>
</gene>
<dbReference type="EMBL" id="QKWP01000683">
    <property type="protein sequence ID" value="RIB16346.1"/>
    <property type="molecule type" value="Genomic_DNA"/>
</dbReference>
<feature type="region of interest" description="Disordered" evidence="2">
    <location>
        <begin position="186"/>
        <end position="224"/>
    </location>
</feature>
<feature type="compositionally biased region" description="Polar residues" evidence="2">
    <location>
        <begin position="202"/>
        <end position="220"/>
    </location>
</feature>
<reference evidence="4 5" key="1">
    <citation type="submission" date="2018-06" db="EMBL/GenBank/DDBJ databases">
        <title>Comparative genomics reveals the genomic features of Rhizophagus irregularis, R. cerebriforme, R. diaphanum and Gigaspora rosea, and their symbiotic lifestyle signature.</title>
        <authorList>
            <person name="Morin E."/>
            <person name="San Clemente H."/>
            <person name="Chen E.C.H."/>
            <person name="De La Providencia I."/>
            <person name="Hainaut M."/>
            <person name="Kuo A."/>
            <person name="Kohler A."/>
            <person name="Murat C."/>
            <person name="Tang N."/>
            <person name="Roy S."/>
            <person name="Loubradou J."/>
            <person name="Henrissat B."/>
            <person name="Grigoriev I.V."/>
            <person name="Corradi N."/>
            <person name="Roux C."/>
            <person name="Martin F.M."/>
        </authorList>
    </citation>
    <scope>NUCLEOTIDE SEQUENCE [LARGE SCALE GENOMIC DNA]</scope>
    <source>
        <strain evidence="4 5">DAOM 194757</strain>
    </source>
</reference>
<protein>
    <recommendedName>
        <fullName evidence="3">CCHC-type domain-containing protein</fullName>
    </recommendedName>
</protein>
<accession>A0A397VAN8</accession>